<dbReference type="PRINTS" id="PR00419">
    <property type="entry name" value="ADXRDTASE"/>
</dbReference>
<proteinExistence type="predicted"/>
<dbReference type="PANTHER" id="PTHR43100">
    <property type="entry name" value="GLUTAMATE SYNTHASE [NADPH] SMALL CHAIN"/>
    <property type="match status" value="1"/>
</dbReference>
<dbReference type="InterPro" id="IPR006005">
    <property type="entry name" value="Glut_synth_ssu1"/>
</dbReference>
<sequence>MNDPQGFLKRGRQAVNGRPVRERVGDWGEVYAGQALLPVVTEQAGRCMDCGIPFCHSGCPLGNLIPEWNVYAANGSWESAADRLHATNNFPEFTGRLCPAPCEDACVLAINDDPVTIKNVEQAIADQAWERGYAAPQPPERLSGKTVAVIGSGPAGLAAAQQLTRGGHTVAVYERSDRLGGLLRYGIPEFKLEKSQVERRIAQMRAEGTVFRPGVDVGGDLDAGELQRRHDAVVVAVGVGQRRELPVPGRELAGIHQAMDYLTLANREREGDFPHSPVSAAGRHVVIIGGGDTASDCLGTVLRQGAASVVQLDIRPEPTAARAPGEPWPTYPAVYRISHAHEEARGRAGHDPRLFSAATLAFAGDPDGRVRALRLAEAAPHDRSPRAGTERELPAELVLLALGFSGPEHGEHGSGLAEQLGLELDARGNFARGPDFAAVPAGAGDSVEGGVRDGVREPARGGPEREDRDPGGGDGVRSDVPDGVREPARGGPEQEDGATGAPDGVFVAGDAGRGQSLIVWAIAEGRAAAAAVDRYLTGSTELPSPIAPTDRPLRV</sequence>
<evidence type="ECO:0000256" key="2">
    <source>
        <dbReference type="ARBA" id="ARBA00023002"/>
    </source>
</evidence>
<dbReference type="Gene3D" id="3.50.50.60">
    <property type="entry name" value="FAD/NAD(P)-binding domain"/>
    <property type="match status" value="3"/>
</dbReference>
<dbReference type="Gene3D" id="1.10.1060.10">
    <property type="entry name" value="Alpha-helical ferredoxin"/>
    <property type="match status" value="1"/>
</dbReference>
<keyword evidence="9" id="KW-1185">Reference proteome</keyword>
<evidence type="ECO:0000256" key="3">
    <source>
        <dbReference type="ARBA" id="ARBA00023164"/>
    </source>
</evidence>
<dbReference type="SUPFAM" id="SSF51971">
    <property type="entry name" value="Nucleotide-binding domain"/>
    <property type="match status" value="1"/>
</dbReference>
<dbReference type="NCBIfam" id="TIGR01317">
    <property type="entry name" value="GOGAT_sm_gam"/>
    <property type="match status" value="1"/>
</dbReference>
<feature type="region of interest" description="Disordered" evidence="5">
    <location>
        <begin position="536"/>
        <end position="555"/>
    </location>
</feature>
<evidence type="ECO:0000313" key="9">
    <source>
        <dbReference type="Proteomes" id="UP000749040"/>
    </source>
</evidence>
<dbReference type="InterPro" id="IPR036188">
    <property type="entry name" value="FAD/NAD-bd_sf"/>
</dbReference>
<dbReference type="RefSeq" id="WP_205356455.1">
    <property type="nucleotide sequence ID" value="NZ_JADKYB010000004.1"/>
</dbReference>
<accession>A0ABS2TNJ1</accession>
<organism evidence="8 9">
    <name type="scientific">Actinacidiphila acididurans</name>
    <dbReference type="NCBI Taxonomy" id="2784346"/>
    <lineage>
        <taxon>Bacteria</taxon>
        <taxon>Bacillati</taxon>
        <taxon>Actinomycetota</taxon>
        <taxon>Actinomycetes</taxon>
        <taxon>Kitasatosporales</taxon>
        <taxon>Streptomycetaceae</taxon>
        <taxon>Actinacidiphila</taxon>
    </lineage>
</organism>
<feature type="domain" description="Dihydroprymidine dehydrogenase" evidence="7">
    <location>
        <begin position="39"/>
        <end position="132"/>
    </location>
</feature>
<dbReference type="PANTHER" id="PTHR43100:SF1">
    <property type="entry name" value="GLUTAMATE SYNTHASE [NADPH] SMALL CHAIN"/>
    <property type="match status" value="1"/>
</dbReference>
<dbReference type="InterPro" id="IPR009051">
    <property type="entry name" value="Helical_ferredxn"/>
</dbReference>
<evidence type="ECO:0000259" key="6">
    <source>
        <dbReference type="Pfam" id="PF07992"/>
    </source>
</evidence>
<evidence type="ECO:0000256" key="4">
    <source>
        <dbReference type="ARBA" id="ARBA00029440"/>
    </source>
</evidence>
<name>A0ABS2TNJ1_9ACTN</name>
<reference evidence="8 9" key="1">
    <citation type="submission" date="2021-01" db="EMBL/GenBank/DDBJ databases">
        <title>Streptomyces acididurans sp. nov., isolated from a peat swamp forest soil.</title>
        <authorList>
            <person name="Chantavorakit T."/>
            <person name="Duangmal K."/>
        </authorList>
    </citation>
    <scope>NUCLEOTIDE SEQUENCE [LARGE SCALE GENOMIC DNA]</scope>
    <source>
        <strain evidence="8 9">KK5PA1</strain>
    </source>
</reference>
<dbReference type="InterPro" id="IPR051394">
    <property type="entry name" value="Glutamate_Synthase"/>
</dbReference>
<feature type="region of interest" description="Disordered" evidence="5">
    <location>
        <begin position="440"/>
        <end position="509"/>
    </location>
</feature>
<protein>
    <submittedName>
        <fullName evidence="8">Glutamate synthase subunit beta</fullName>
    </submittedName>
</protein>
<dbReference type="Proteomes" id="UP000749040">
    <property type="component" value="Unassembled WGS sequence"/>
</dbReference>
<gene>
    <name evidence="8" type="ORF">ITX44_08480</name>
</gene>
<dbReference type="EMBL" id="JADKYB010000004">
    <property type="protein sequence ID" value="MBM9504571.1"/>
    <property type="molecule type" value="Genomic_DNA"/>
</dbReference>
<comment type="pathway">
    <text evidence="4">Amino-acid biosynthesis.</text>
</comment>
<evidence type="ECO:0000256" key="1">
    <source>
        <dbReference type="ARBA" id="ARBA00022605"/>
    </source>
</evidence>
<feature type="compositionally biased region" description="Basic and acidic residues" evidence="5">
    <location>
        <begin position="450"/>
        <end position="488"/>
    </location>
</feature>
<evidence type="ECO:0000259" key="7">
    <source>
        <dbReference type="Pfam" id="PF14691"/>
    </source>
</evidence>
<evidence type="ECO:0000313" key="8">
    <source>
        <dbReference type="EMBL" id="MBM9504571.1"/>
    </source>
</evidence>
<keyword evidence="2" id="KW-0560">Oxidoreductase</keyword>
<dbReference type="SUPFAM" id="SSF46548">
    <property type="entry name" value="alpha-helical ferredoxin"/>
    <property type="match status" value="1"/>
</dbReference>
<comment type="caution">
    <text evidence="8">The sequence shown here is derived from an EMBL/GenBank/DDBJ whole genome shotgun (WGS) entry which is preliminary data.</text>
</comment>
<feature type="domain" description="FAD/NAD(P)-binding" evidence="6">
    <location>
        <begin position="146"/>
        <end position="319"/>
    </location>
</feature>
<dbReference type="InterPro" id="IPR028261">
    <property type="entry name" value="DPD_II"/>
</dbReference>
<keyword evidence="1" id="KW-0028">Amino-acid biosynthesis</keyword>
<keyword evidence="3" id="KW-0314">Glutamate biosynthesis</keyword>
<evidence type="ECO:0000256" key="5">
    <source>
        <dbReference type="SAM" id="MobiDB-lite"/>
    </source>
</evidence>
<dbReference type="Pfam" id="PF07992">
    <property type="entry name" value="Pyr_redox_2"/>
    <property type="match status" value="1"/>
</dbReference>
<dbReference type="Pfam" id="PF14691">
    <property type="entry name" value="Fer4_20"/>
    <property type="match status" value="1"/>
</dbReference>
<dbReference type="InterPro" id="IPR023753">
    <property type="entry name" value="FAD/NAD-binding_dom"/>
</dbReference>